<evidence type="ECO:0000256" key="1">
    <source>
        <dbReference type="SAM" id="MobiDB-lite"/>
    </source>
</evidence>
<dbReference type="Proteomes" id="UP000265520">
    <property type="component" value="Unassembled WGS sequence"/>
</dbReference>
<reference evidence="2 3" key="1">
    <citation type="journal article" date="2018" name="Front. Plant Sci.">
        <title>Red Clover (Trifolium pratense) and Zigzag Clover (T. medium) - A Picture of Genomic Similarities and Differences.</title>
        <authorList>
            <person name="Dluhosova J."/>
            <person name="Istvanek J."/>
            <person name="Nedelnik J."/>
            <person name="Repkova J."/>
        </authorList>
    </citation>
    <scope>NUCLEOTIDE SEQUENCE [LARGE SCALE GENOMIC DNA]</scope>
    <source>
        <strain evidence="3">cv. 10/8</strain>
        <tissue evidence="2">Leaf</tissue>
    </source>
</reference>
<proteinExistence type="predicted"/>
<comment type="caution">
    <text evidence="2">The sequence shown here is derived from an EMBL/GenBank/DDBJ whole genome shotgun (WGS) entry which is preliminary data.</text>
</comment>
<feature type="compositionally biased region" description="Basic and acidic residues" evidence="1">
    <location>
        <begin position="1"/>
        <end position="44"/>
    </location>
</feature>
<dbReference type="AlphaFoldDB" id="A0A392U198"/>
<protein>
    <submittedName>
        <fullName evidence="2">Pre-mRNA-splicing factor CWC22-like protein</fullName>
    </submittedName>
</protein>
<organism evidence="2 3">
    <name type="scientific">Trifolium medium</name>
    <dbReference type="NCBI Taxonomy" id="97028"/>
    <lineage>
        <taxon>Eukaryota</taxon>
        <taxon>Viridiplantae</taxon>
        <taxon>Streptophyta</taxon>
        <taxon>Embryophyta</taxon>
        <taxon>Tracheophyta</taxon>
        <taxon>Spermatophyta</taxon>
        <taxon>Magnoliopsida</taxon>
        <taxon>eudicotyledons</taxon>
        <taxon>Gunneridae</taxon>
        <taxon>Pentapetalae</taxon>
        <taxon>rosids</taxon>
        <taxon>fabids</taxon>
        <taxon>Fabales</taxon>
        <taxon>Fabaceae</taxon>
        <taxon>Papilionoideae</taxon>
        <taxon>50 kb inversion clade</taxon>
        <taxon>NPAAA clade</taxon>
        <taxon>Hologalegina</taxon>
        <taxon>IRL clade</taxon>
        <taxon>Trifolieae</taxon>
        <taxon>Trifolium</taxon>
    </lineage>
</organism>
<dbReference type="EMBL" id="LXQA010711973">
    <property type="protein sequence ID" value="MCI67223.1"/>
    <property type="molecule type" value="Genomic_DNA"/>
</dbReference>
<evidence type="ECO:0000313" key="3">
    <source>
        <dbReference type="Proteomes" id="UP000265520"/>
    </source>
</evidence>
<feature type="non-terminal residue" evidence="2">
    <location>
        <position position="83"/>
    </location>
</feature>
<sequence length="83" mass="9337">DGDNEKERDRRGDDDRRGNGERRQRVEKNRDNEREEIRKKEEGRGGAIPAIPASGINGDASTLGKSGGVYIPPFKLARMMREV</sequence>
<accession>A0A392U198</accession>
<name>A0A392U198_9FABA</name>
<keyword evidence="3" id="KW-1185">Reference proteome</keyword>
<feature type="region of interest" description="Disordered" evidence="1">
    <location>
        <begin position="1"/>
        <end position="68"/>
    </location>
</feature>
<feature type="non-terminal residue" evidence="2">
    <location>
        <position position="1"/>
    </location>
</feature>
<evidence type="ECO:0000313" key="2">
    <source>
        <dbReference type="EMBL" id="MCI67223.1"/>
    </source>
</evidence>